<keyword evidence="5 6" id="KW-0472">Membrane</keyword>
<keyword evidence="3 6" id="KW-0812">Transmembrane</keyword>
<feature type="transmembrane region" description="Helical" evidence="6">
    <location>
        <begin position="618"/>
        <end position="638"/>
    </location>
</feature>
<dbReference type="Pfam" id="PF02687">
    <property type="entry name" value="FtsX"/>
    <property type="match status" value="1"/>
</dbReference>
<evidence type="ECO:0000256" key="5">
    <source>
        <dbReference type="ARBA" id="ARBA00023136"/>
    </source>
</evidence>
<feature type="transmembrane region" description="Helical" evidence="6">
    <location>
        <begin position="252"/>
        <end position="269"/>
    </location>
</feature>
<evidence type="ECO:0000256" key="1">
    <source>
        <dbReference type="ARBA" id="ARBA00004651"/>
    </source>
</evidence>
<dbReference type="PATRIC" id="fig|33036.3.peg.1819"/>
<dbReference type="InterPro" id="IPR038766">
    <property type="entry name" value="Membrane_comp_ABC_pdt"/>
</dbReference>
<keyword evidence="2" id="KW-1003">Cell membrane</keyword>
<feature type="transmembrane region" description="Helical" evidence="6">
    <location>
        <begin position="708"/>
        <end position="726"/>
    </location>
</feature>
<feature type="transmembrane region" description="Helical" evidence="6">
    <location>
        <begin position="301"/>
        <end position="322"/>
    </location>
</feature>
<comment type="caution">
    <text evidence="8">The sequence shown here is derived from an EMBL/GenBank/DDBJ whole genome shotgun (WGS) entry which is preliminary data.</text>
</comment>
<feature type="transmembrane region" description="Helical" evidence="6">
    <location>
        <begin position="416"/>
        <end position="436"/>
    </location>
</feature>
<gene>
    <name evidence="8" type="ORF">HMPREF3200_01841</name>
</gene>
<keyword evidence="9" id="KW-1185">Reference proteome</keyword>
<evidence type="ECO:0000259" key="7">
    <source>
        <dbReference type="Pfam" id="PF02687"/>
    </source>
</evidence>
<feature type="domain" description="ABC3 transporter permease C-terminal" evidence="7">
    <location>
        <begin position="258"/>
        <end position="378"/>
    </location>
</feature>
<dbReference type="PANTHER" id="PTHR30287">
    <property type="entry name" value="MEMBRANE COMPONENT OF PREDICTED ABC SUPERFAMILY METABOLITE UPTAKE TRANSPORTER"/>
    <property type="match status" value="1"/>
</dbReference>
<evidence type="ECO:0000256" key="3">
    <source>
        <dbReference type="ARBA" id="ARBA00022692"/>
    </source>
</evidence>
<evidence type="ECO:0000313" key="9">
    <source>
        <dbReference type="Proteomes" id="UP000070383"/>
    </source>
</evidence>
<comment type="subcellular location">
    <subcellularLocation>
        <location evidence="1">Cell membrane</location>
        <topology evidence="1">Multi-pass membrane protein</topology>
    </subcellularLocation>
</comment>
<dbReference type="STRING" id="33036.HMPREF3200_01841"/>
<reference evidence="9" key="1">
    <citation type="submission" date="2016-01" db="EMBL/GenBank/DDBJ databases">
        <authorList>
            <person name="Mitreva M."/>
            <person name="Pepin K.H."/>
            <person name="Mihindukulasuriya K.A."/>
            <person name="Fulton R."/>
            <person name="Fronick C."/>
            <person name="O'Laughlin M."/>
            <person name="Miner T."/>
            <person name="Herter B."/>
            <person name="Rosa B.A."/>
            <person name="Cordes M."/>
            <person name="Tomlinson C."/>
            <person name="Wollam A."/>
            <person name="Palsikar V.B."/>
            <person name="Mardis E.R."/>
            <person name="Wilson R.K."/>
        </authorList>
    </citation>
    <scope>NUCLEOTIDE SEQUENCE [LARGE SCALE GENOMIC DNA]</scope>
    <source>
        <strain evidence="9">MJR8151</strain>
    </source>
</reference>
<keyword evidence="4 6" id="KW-1133">Transmembrane helix</keyword>
<protein>
    <submittedName>
        <fullName evidence="8">Efflux ABC transporter, permease protein</fullName>
    </submittedName>
</protein>
<dbReference type="RefSeq" id="WP_060929906.1">
    <property type="nucleotide sequence ID" value="NZ_KQ955298.1"/>
</dbReference>
<evidence type="ECO:0000256" key="4">
    <source>
        <dbReference type="ARBA" id="ARBA00022989"/>
    </source>
</evidence>
<dbReference type="GO" id="GO:0005886">
    <property type="term" value="C:plasma membrane"/>
    <property type="evidence" value="ECO:0007669"/>
    <property type="project" value="UniProtKB-SubCell"/>
</dbReference>
<feature type="transmembrane region" description="Helical" evidence="6">
    <location>
        <begin position="348"/>
        <end position="369"/>
    </location>
</feature>
<dbReference type="Proteomes" id="UP000070383">
    <property type="component" value="Unassembled WGS sequence"/>
</dbReference>
<sequence length="745" mass="85815">MKNPIYKRSYRQIYFKPLSFIPIFVALCFIVIFSSSFYTAQNSTKKLYWDLVEKGKVEDANFTSLEKLDQATIKDLENKKVKVYENFYVEEKLPGKKDLRIFENRDSINLPSILEGRLAEKNDEICLSANYARANKIKIGDNIVIGGKTYKLKGLVALADYSTLLKNSEDLVMDTGYFGTALIAKGGLKNLHGQIKYQYSYHDTEKLAKAKANDKLKDIIKIVNKKNLILDASTRYDNKCITYFTDDMGGDVPMMTSAMIVLIIAIAFISSIQVKTMIEDEAPIIGSLLASGYKKRELKRAYMLMPIFLSLISSLIGNIIAYSHGYKKYTDLYYNSYDLPKFKVTFDLRSFILTSLIPLIIYLIINYLVISKALKHEPIDFLRNTIKSPKAKTRLRLDKFSFLNKFRIRVILSNKANIVSLIFGIGLANILLIYSLSLKPIFYDYASNMKNSMKYEHNYIVKTSQENIKADKLTLSTLKLVDHDMKKVQTLGVDEKSKYQNLSLAKLKDKEVIISSGLAKNYKYKIGDKIKLVEAFNDKEIDLRVCAIDNTNKQFQFITRRDILNKIIAKDKDYFNCYGSDKKLHIYKDILLTEINREEMDKFMTHFMDSFGGIFETFLIITIIFYLIISFLVASLIVDKSKTNISYLKIFGMKNSENTSIYTSPIFAILIVFELLIIPLIDFFIKKLMQLALTKFDAYVDVNIPPMIYLKAIFLSLIIFIFVQLLEEFRISRIDMVKELKIING</sequence>
<evidence type="ECO:0000256" key="2">
    <source>
        <dbReference type="ARBA" id="ARBA00022475"/>
    </source>
</evidence>
<dbReference type="AlphaFoldDB" id="A0A133KA93"/>
<dbReference type="InterPro" id="IPR003838">
    <property type="entry name" value="ABC3_permease_C"/>
</dbReference>
<dbReference type="EMBL" id="LRPM01000086">
    <property type="protein sequence ID" value="KWZ76437.1"/>
    <property type="molecule type" value="Genomic_DNA"/>
</dbReference>
<evidence type="ECO:0000313" key="8">
    <source>
        <dbReference type="EMBL" id="KWZ76437.1"/>
    </source>
</evidence>
<name>A0A133KA93_9FIRM</name>
<evidence type="ECO:0000256" key="6">
    <source>
        <dbReference type="SAM" id="Phobius"/>
    </source>
</evidence>
<dbReference type="PANTHER" id="PTHR30287:SF1">
    <property type="entry name" value="INNER MEMBRANE PROTEIN"/>
    <property type="match status" value="1"/>
</dbReference>
<dbReference type="OrthoDB" id="2934570at2"/>
<organism evidence="8 9">
    <name type="scientific">Anaerococcus tetradius</name>
    <dbReference type="NCBI Taxonomy" id="33036"/>
    <lineage>
        <taxon>Bacteria</taxon>
        <taxon>Bacillati</taxon>
        <taxon>Bacillota</taxon>
        <taxon>Tissierellia</taxon>
        <taxon>Tissierellales</taxon>
        <taxon>Peptoniphilaceae</taxon>
        <taxon>Anaerococcus</taxon>
    </lineage>
</organism>
<accession>A0A133KA93</accession>
<feature type="transmembrane region" description="Helical" evidence="6">
    <location>
        <begin position="20"/>
        <end position="38"/>
    </location>
</feature>
<proteinExistence type="predicted"/>
<feature type="transmembrane region" description="Helical" evidence="6">
    <location>
        <begin position="659"/>
        <end position="681"/>
    </location>
</feature>